<dbReference type="EnsemblFungi" id="MAPG_07346T0">
    <property type="protein sequence ID" value="MAPG_07346T0"/>
    <property type="gene ID" value="MAPG_07346"/>
</dbReference>
<dbReference type="Proteomes" id="UP000011715">
    <property type="component" value="Unassembled WGS sequence"/>
</dbReference>
<reference evidence="2" key="3">
    <citation type="submission" date="2011-03" db="EMBL/GenBank/DDBJ databases">
        <title>Annotation of Magnaporthe poae ATCC 64411.</title>
        <authorList>
            <person name="Ma L.-J."/>
            <person name="Dead R."/>
            <person name="Young S.K."/>
            <person name="Zeng Q."/>
            <person name="Gargeya S."/>
            <person name="Fitzgerald M."/>
            <person name="Haas B."/>
            <person name="Abouelleil A."/>
            <person name="Alvarado L."/>
            <person name="Arachchi H.M."/>
            <person name="Berlin A."/>
            <person name="Brown A."/>
            <person name="Chapman S.B."/>
            <person name="Chen Z."/>
            <person name="Dunbar C."/>
            <person name="Freedman E."/>
            <person name="Gearin G."/>
            <person name="Gellesch M."/>
            <person name="Goldberg J."/>
            <person name="Griggs A."/>
            <person name="Gujja S."/>
            <person name="Heiman D."/>
            <person name="Howarth C."/>
            <person name="Larson L."/>
            <person name="Lui A."/>
            <person name="MacDonald P.J.P."/>
            <person name="Mehta T."/>
            <person name="Montmayeur A."/>
            <person name="Murphy C."/>
            <person name="Neiman D."/>
            <person name="Pearson M."/>
            <person name="Priest M."/>
            <person name="Roberts A."/>
            <person name="Saif S."/>
            <person name="Shea T."/>
            <person name="Shenoy N."/>
            <person name="Sisk P."/>
            <person name="Stolte C."/>
            <person name="Sykes S."/>
            <person name="Yandava C."/>
            <person name="Wortman J."/>
            <person name="Nusbaum C."/>
            <person name="Birren B."/>
        </authorList>
    </citation>
    <scope>NUCLEOTIDE SEQUENCE</scope>
    <source>
        <strain evidence="2">ATCC 64411</strain>
    </source>
</reference>
<evidence type="ECO:0000313" key="4">
    <source>
        <dbReference type="Proteomes" id="UP000011715"/>
    </source>
</evidence>
<reference evidence="2" key="2">
    <citation type="submission" date="2010-05" db="EMBL/GenBank/DDBJ databases">
        <title>The Genome Sequence of Magnaporthe poae strain ATCC 64411.</title>
        <authorList>
            <consortium name="The Broad Institute Genome Sequencing Platform"/>
            <consortium name="Broad Institute Genome Sequencing Center for Infectious Disease"/>
            <person name="Ma L.-J."/>
            <person name="Dead R."/>
            <person name="Young S."/>
            <person name="Zeng Q."/>
            <person name="Koehrsen M."/>
            <person name="Alvarado L."/>
            <person name="Berlin A."/>
            <person name="Chapman S.B."/>
            <person name="Chen Z."/>
            <person name="Freedman E."/>
            <person name="Gellesch M."/>
            <person name="Goldberg J."/>
            <person name="Griggs A."/>
            <person name="Gujja S."/>
            <person name="Heilman E.R."/>
            <person name="Heiman D."/>
            <person name="Hepburn T."/>
            <person name="Howarth C."/>
            <person name="Jen D."/>
            <person name="Larson L."/>
            <person name="Mehta T."/>
            <person name="Neiman D."/>
            <person name="Pearson M."/>
            <person name="Roberts A."/>
            <person name="Saif S."/>
            <person name="Shea T."/>
            <person name="Shenoy N."/>
            <person name="Sisk P."/>
            <person name="Stolte C."/>
            <person name="Sykes S."/>
            <person name="Walk T."/>
            <person name="White J."/>
            <person name="Yandava C."/>
            <person name="Haas B."/>
            <person name="Nusbaum C."/>
            <person name="Birren B."/>
        </authorList>
    </citation>
    <scope>NUCLEOTIDE SEQUENCE</scope>
    <source>
        <strain evidence="2">ATCC 64411</strain>
    </source>
</reference>
<accession>A0A0C4E4F3</accession>
<dbReference type="VEuPathDB" id="FungiDB:MAPG_07346"/>
<keyword evidence="4" id="KW-1185">Reference proteome</keyword>
<dbReference type="EMBL" id="GL876971">
    <property type="protein sequence ID" value="KLU88359.1"/>
    <property type="molecule type" value="Genomic_DNA"/>
</dbReference>
<reference evidence="3" key="5">
    <citation type="submission" date="2015-06" db="UniProtKB">
        <authorList>
            <consortium name="EnsemblFungi"/>
        </authorList>
    </citation>
    <scope>IDENTIFICATION</scope>
    <source>
        <strain evidence="3">ATCC 64411</strain>
    </source>
</reference>
<feature type="compositionally biased region" description="Polar residues" evidence="1">
    <location>
        <begin position="22"/>
        <end position="33"/>
    </location>
</feature>
<sequence>MPPAPTGLTIASPLALSHSRALPSSQRPGNGESTRAPAMAGSRTVDPRKNRQFGVGAFSLEVEDGWDASRTETVRDAMGWAGCTSTRTFELQRTRPSGFLGVMAAKATWMPVETKFQSRKLRLAKAAWRPTRYRDVPPSGP</sequence>
<dbReference type="AlphaFoldDB" id="A0A0C4E4F3"/>
<proteinExistence type="predicted"/>
<name>A0A0C4E4F3_MAGP6</name>
<evidence type="ECO:0000313" key="2">
    <source>
        <dbReference type="EMBL" id="KLU88359.1"/>
    </source>
</evidence>
<feature type="region of interest" description="Disordered" evidence="1">
    <location>
        <begin position="1"/>
        <end position="51"/>
    </location>
</feature>
<evidence type="ECO:0000256" key="1">
    <source>
        <dbReference type="SAM" id="MobiDB-lite"/>
    </source>
</evidence>
<gene>
    <name evidence="2" type="ORF">MAPG_07346</name>
</gene>
<reference evidence="4" key="1">
    <citation type="submission" date="2010-05" db="EMBL/GenBank/DDBJ databases">
        <title>The genome sequence of Magnaporthe poae strain ATCC 64411.</title>
        <authorList>
            <person name="Ma L.-J."/>
            <person name="Dead R."/>
            <person name="Young S."/>
            <person name="Zeng Q."/>
            <person name="Koehrsen M."/>
            <person name="Alvarado L."/>
            <person name="Berlin A."/>
            <person name="Chapman S.B."/>
            <person name="Chen Z."/>
            <person name="Freedman E."/>
            <person name="Gellesch M."/>
            <person name="Goldberg J."/>
            <person name="Griggs A."/>
            <person name="Gujja S."/>
            <person name="Heilman E.R."/>
            <person name="Heiman D."/>
            <person name="Hepburn T."/>
            <person name="Howarth C."/>
            <person name="Jen D."/>
            <person name="Larson L."/>
            <person name="Mehta T."/>
            <person name="Neiman D."/>
            <person name="Pearson M."/>
            <person name="Roberts A."/>
            <person name="Saif S."/>
            <person name="Shea T."/>
            <person name="Shenoy N."/>
            <person name="Sisk P."/>
            <person name="Stolte C."/>
            <person name="Sykes S."/>
            <person name="Walk T."/>
            <person name="White J."/>
            <person name="Yandava C."/>
            <person name="Haas B."/>
            <person name="Nusbaum C."/>
            <person name="Birren B."/>
        </authorList>
    </citation>
    <scope>NUCLEOTIDE SEQUENCE [LARGE SCALE GENOMIC DNA]</scope>
    <source>
        <strain evidence="4">ATCC 64411 / 73-15</strain>
    </source>
</reference>
<evidence type="ECO:0000313" key="3">
    <source>
        <dbReference type="EnsemblFungi" id="MAPG_07346T0"/>
    </source>
</evidence>
<dbReference type="EMBL" id="ADBL01001775">
    <property type="status" value="NOT_ANNOTATED_CDS"/>
    <property type="molecule type" value="Genomic_DNA"/>
</dbReference>
<reference evidence="3" key="4">
    <citation type="journal article" date="2015" name="G3 (Bethesda)">
        <title>Genome sequences of three phytopathogenic species of the Magnaporthaceae family of fungi.</title>
        <authorList>
            <person name="Okagaki L.H."/>
            <person name="Nunes C.C."/>
            <person name="Sailsbery J."/>
            <person name="Clay B."/>
            <person name="Brown D."/>
            <person name="John T."/>
            <person name="Oh Y."/>
            <person name="Young N."/>
            <person name="Fitzgerald M."/>
            <person name="Haas B.J."/>
            <person name="Zeng Q."/>
            <person name="Young S."/>
            <person name="Adiconis X."/>
            <person name="Fan L."/>
            <person name="Levin J.Z."/>
            <person name="Mitchell T.K."/>
            <person name="Okubara P.A."/>
            <person name="Farman M.L."/>
            <person name="Kohn L.M."/>
            <person name="Birren B."/>
            <person name="Ma L.-J."/>
            <person name="Dean R.A."/>
        </authorList>
    </citation>
    <scope>NUCLEOTIDE SEQUENCE</scope>
    <source>
        <strain evidence="3">ATCC 64411 / 73-15</strain>
    </source>
</reference>
<organism evidence="3 4">
    <name type="scientific">Magnaporthiopsis poae (strain ATCC 64411 / 73-15)</name>
    <name type="common">Kentucky bluegrass fungus</name>
    <name type="synonym">Magnaporthe poae</name>
    <dbReference type="NCBI Taxonomy" id="644358"/>
    <lineage>
        <taxon>Eukaryota</taxon>
        <taxon>Fungi</taxon>
        <taxon>Dikarya</taxon>
        <taxon>Ascomycota</taxon>
        <taxon>Pezizomycotina</taxon>
        <taxon>Sordariomycetes</taxon>
        <taxon>Sordariomycetidae</taxon>
        <taxon>Magnaporthales</taxon>
        <taxon>Magnaporthaceae</taxon>
        <taxon>Magnaporthiopsis</taxon>
    </lineage>
</organism>
<protein>
    <submittedName>
        <fullName evidence="2 3">Uncharacterized protein</fullName>
    </submittedName>
</protein>